<evidence type="ECO:0000256" key="1">
    <source>
        <dbReference type="ARBA" id="ARBA00006987"/>
    </source>
</evidence>
<feature type="chain" id="PRO_5002409317" description="Tripartite tricarboxylate transporter substrate binding protein" evidence="2">
    <location>
        <begin position="21"/>
        <end position="321"/>
    </location>
</feature>
<dbReference type="PANTHER" id="PTHR42928:SF5">
    <property type="entry name" value="BLR1237 PROTEIN"/>
    <property type="match status" value="1"/>
</dbReference>
<comment type="similarity">
    <text evidence="1">Belongs to the UPF0065 (bug) family.</text>
</comment>
<dbReference type="CDD" id="cd13578">
    <property type="entry name" value="PBP2_Bug27"/>
    <property type="match status" value="1"/>
</dbReference>
<reference evidence="3 4" key="1">
    <citation type="submission" date="2013-09" db="EMBL/GenBank/DDBJ databases">
        <title>High correlation between genotypes and phenotypes of environmental bacteria Comamonas testosteroni strains.</title>
        <authorList>
            <person name="Liu L."/>
            <person name="Zhu W."/>
            <person name="Xia X."/>
            <person name="Xu B."/>
            <person name="Luo M."/>
            <person name="Wang G."/>
        </authorList>
    </citation>
    <scope>NUCLEOTIDE SEQUENCE [LARGE SCALE GENOMIC DNA]</scope>
    <source>
        <strain evidence="3 4">DF2</strain>
    </source>
</reference>
<dbReference type="InterPro" id="IPR005064">
    <property type="entry name" value="BUG"/>
</dbReference>
<keyword evidence="2" id="KW-0732">Signal</keyword>
<comment type="caution">
    <text evidence="3">The sequence shown here is derived from an EMBL/GenBank/DDBJ whole genome shotgun (WGS) entry which is preliminary data.</text>
</comment>
<dbReference type="InterPro" id="IPR042100">
    <property type="entry name" value="Bug_dom1"/>
</dbReference>
<gene>
    <name evidence="3" type="ORF">P608_18665</name>
</gene>
<dbReference type="Proteomes" id="UP000029549">
    <property type="component" value="Unassembled WGS sequence"/>
</dbReference>
<organism evidence="3 4">
    <name type="scientific">Comamonas thiooxydans</name>
    <dbReference type="NCBI Taxonomy" id="363952"/>
    <lineage>
        <taxon>Bacteria</taxon>
        <taxon>Pseudomonadati</taxon>
        <taxon>Pseudomonadota</taxon>
        <taxon>Betaproteobacteria</taxon>
        <taxon>Burkholderiales</taxon>
        <taxon>Comamonadaceae</taxon>
        <taxon>Comamonas</taxon>
    </lineage>
</organism>
<dbReference type="SUPFAM" id="SSF53850">
    <property type="entry name" value="Periplasmic binding protein-like II"/>
    <property type="match status" value="1"/>
</dbReference>
<keyword evidence="4" id="KW-1185">Reference proteome</keyword>
<dbReference type="RefSeq" id="WP_034396230.1">
    <property type="nucleotide sequence ID" value="NZ_AWTO01000189.1"/>
</dbReference>
<dbReference type="Pfam" id="PF03401">
    <property type="entry name" value="TctC"/>
    <property type="match status" value="1"/>
</dbReference>
<name>A0A0E3BRJ8_9BURK</name>
<dbReference type="EMBL" id="AWTP01000125">
    <property type="protein sequence ID" value="KGH08244.1"/>
    <property type="molecule type" value="Genomic_DNA"/>
</dbReference>
<feature type="signal peptide" evidence="2">
    <location>
        <begin position="1"/>
        <end position="20"/>
    </location>
</feature>
<dbReference type="PIRSF" id="PIRSF017082">
    <property type="entry name" value="YflP"/>
    <property type="match status" value="1"/>
</dbReference>
<proteinExistence type="inferred from homology"/>
<dbReference type="Gene3D" id="3.40.190.150">
    <property type="entry name" value="Bordetella uptake gene, domain 1"/>
    <property type="match status" value="1"/>
</dbReference>
<evidence type="ECO:0008006" key="5">
    <source>
        <dbReference type="Google" id="ProtNLM"/>
    </source>
</evidence>
<dbReference type="Gene3D" id="3.40.190.10">
    <property type="entry name" value="Periplasmic binding protein-like II"/>
    <property type="match status" value="1"/>
</dbReference>
<evidence type="ECO:0000256" key="2">
    <source>
        <dbReference type="SAM" id="SignalP"/>
    </source>
</evidence>
<dbReference type="PANTHER" id="PTHR42928">
    <property type="entry name" value="TRICARBOXYLATE-BINDING PROTEIN"/>
    <property type="match status" value="1"/>
</dbReference>
<accession>A0A0E3BRJ8</accession>
<protein>
    <recommendedName>
        <fullName evidence="5">Tripartite tricarboxylate transporter substrate binding protein</fullName>
    </recommendedName>
</protein>
<evidence type="ECO:0000313" key="4">
    <source>
        <dbReference type="Proteomes" id="UP000029549"/>
    </source>
</evidence>
<dbReference type="AlphaFoldDB" id="A0A0E3BRJ8"/>
<sequence length="321" mass="34011">MQRRFILTAGLAYAALPAVATEVWPSKPVKVIVPFPAGGTSDQMARLAADELSRALRQPFIVENRSGAAGNVGMASAAQASPDGYTLVLSGVGTNAINPGLYDKLTFDTNRDFVHITQLIAGPNVLVVHPSFPAKSFKELIAYVRERPGKLSYASSGSGSSGHLAMELLKQQSSADLVHVPYRGGAPALNDVLGNQVPMMFLNQDVVLQHIKAGKLRALAVSSAQRNALYPEVPTVAESGFPGFDATSWVGISAPRGTPTAIADLVHKELAKALAAPAVKNRLESAGFVVVTSRPSAYQNYVKAESERWAKVIKTAGIRPD</sequence>
<evidence type="ECO:0000313" key="3">
    <source>
        <dbReference type="EMBL" id="KGH08244.1"/>
    </source>
</evidence>